<evidence type="ECO:0000313" key="1">
    <source>
        <dbReference type="EMBL" id="CAD8171550.1"/>
    </source>
</evidence>
<keyword evidence="2" id="KW-1185">Reference proteome</keyword>
<sequence length="64" mass="7421">MRIDVQLAYILKVIQSNQFFKNDFQIGLISFQVVMGKNLIQEGIQQEISPKNIIFISSKQVQYS</sequence>
<gene>
    <name evidence="1" type="ORF">POCTA_138.1.T0580190</name>
</gene>
<protein>
    <submittedName>
        <fullName evidence="1">Uncharacterized protein</fullName>
    </submittedName>
</protein>
<name>A0A8S1V2F6_PAROT</name>
<dbReference type="Proteomes" id="UP000683925">
    <property type="component" value="Unassembled WGS sequence"/>
</dbReference>
<comment type="caution">
    <text evidence="1">The sequence shown here is derived from an EMBL/GenBank/DDBJ whole genome shotgun (WGS) entry which is preliminary data.</text>
</comment>
<organism evidence="1 2">
    <name type="scientific">Paramecium octaurelia</name>
    <dbReference type="NCBI Taxonomy" id="43137"/>
    <lineage>
        <taxon>Eukaryota</taxon>
        <taxon>Sar</taxon>
        <taxon>Alveolata</taxon>
        <taxon>Ciliophora</taxon>
        <taxon>Intramacronucleata</taxon>
        <taxon>Oligohymenophorea</taxon>
        <taxon>Peniculida</taxon>
        <taxon>Parameciidae</taxon>
        <taxon>Paramecium</taxon>
    </lineage>
</organism>
<evidence type="ECO:0000313" key="2">
    <source>
        <dbReference type="Proteomes" id="UP000683925"/>
    </source>
</evidence>
<dbReference type="EMBL" id="CAJJDP010000057">
    <property type="protein sequence ID" value="CAD8171550.1"/>
    <property type="molecule type" value="Genomic_DNA"/>
</dbReference>
<dbReference type="AlphaFoldDB" id="A0A8S1V2F6"/>
<reference evidence="1" key="1">
    <citation type="submission" date="2021-01" db="EMBL/GenBank/DDBJ databases">
        <authorList>
            <consortium name="Genoscope - CEA"/>
            <person name="William W."/>
        </authorList>
    </citation>
    <scope>NUCLEOTIDE SEQUENCE</scope>
</reference>
<accession>A0A8S1V2F6</accession>
<proteinExistence type="predicted"/>